<dbReference type="GO" id="GO:0008932">
    <property type="term" value="F:lytic endotransglycosylase activity"/>
    <property type="evidence" value="ECO:0007669"/>
    <property type="project" value="TreeGrafter"/>
</dbReference>
<dbReference type="InterPro" id="IPR018392">
    <property type="entry name" value="LysM"/>
</dbReference>
<gene>
    <name evidence="3" type="ORF">SAMN05192579_11562</name>
</gene>
<dbReference type="InterPro" id="IPR023346">
    <property type="entry name" value="Lysozyme-like_dom_sf"/>
</dbReference>
<dbReference type="PROSITE" id="PS51782">
    <property type="entry name" value="LYSM"/>
    <property type="match status" value="1"/>
</dbReference>
<accession>A0A1I4F2J7</accession>
<dbReference type="SUPFAM" id="SSF53955">
    <property type="entry name" value="Lysozyme-like"/>
    <property type="match status" value="1"/>
</dbReference>
<dbReference type="PANTHER" id="PTHR33734:SF22">
    <property type="entry name" value="MEMBRANE-BOUND LYTIC MUREIN TRANSGLYCOSYLASE D"/>
    <property type="match status" value="1"/>
</dbReference>
<dbReference type="PROSITE" id="PS51257">
    <property type="entry name" value="PROKAR_LIPOPROTEIN"/>
    <property type="match status" value="1"/>
</dbReference>
<dbReference type="CDD" id="cd16894">
    <property type="entry name" value="MltD-like"/>
    <property type="match status" value="1"/>
</dbReference>
<feature type="region of interest" description="Disordered" evidence="1">
    <location>
        <begin position="326"/>
        <end position="378"/>
    </location>
</feature>
<dbReference type="Pfam" id="PF01464">
    <property type="entry name" value="SLT"/>
    <property type="match status" value="1"/>
</dbReference>
<feature type="compositionally biased region" description="Polar residues" evidence="1">
    <location>
        <begin position="328"/>
        <end position="369"/>
    </location>
</feature>
<dbReference type="PANTHER" id="PTHR33734">
    <property type="entry name" value="LYSM DOMAIN-CONTAINING GPI-ANCHORED PROTEIN 2"/>
    <property type="match status" value="1"/>
</dbReference>
<dbReference type="SUPFAM" id="SSF54106">
    <property type="entry name" value="LysM domain"/>
    <property type="match status" value="1"/>
</dbReference>
<organism evidence="3 4">
    <name type="scientific">Rhodanobacter glycinis</name>
    <dbReference type="NCBI Taxonomy" id="582702"/>
    <lineage>
        <taxon>Bacteria</taxon>
        <taxon>Pseudomonadati</taxon>
        <taxon>Pseudomonadota</taxon>
        <taxon>Gammaproteobacteria</taxon>
        <taxon>Lysobacterales</taxon>
        <taxon>Rhodanobacteraceae</taxon>
        <taxon>Rhodanobacter</taxon>
    </lineage>
</organism>
<dbReference type="InterPro" id="IPR008258">
    <property type="entry name" value="Transglycosylase_SLT_dom_1"/>
</dbReference>
<keyword evidence="4" id="KW-1185">Reference proteome</keyword>
<proteinExistence type="predicted"/>
<dbReference type="InterPro" id="IPR036779">
    <property type="entry name" value="LysM_dom_sf"/>
</dbReference>
<evidence type="ECO:0000259" key="2">
    <source>
        <dbReference type="PROSITE" id="PS51782"/>
    </source>
</evidence>
<name>A0A1I4F2J7_9GAMM</name>
<dbReference type="RefSeq" id="WP_245735051.1">
    <property type="nucleotide sequence ID" value="NZ_FOSR01000015.1"/>
</dbReference>
<reference evidence="4" key="1">
    <citation type="submission" date="2016-10" db="EMBL/GenBank/DDBJ databases">
        <authorList>
            <person name="Varghese N."/>
            <person name="Submissions S."/>
        </authorList>
    </citation>
    <scope>NUCLEOTIDE SEQUENCE [LARGE SCALE GENOMIC DNA]</scope>
    <source>
        <strain evidence="4">MO64</strain>
    </source>
</reference>
<sequence length="418" mass="46528">MNDRRWRSLLPLAMATLLGACATAPRPRHAPQIILPAPVVPTAPARVKALLPTHSEDVWSRLRQSFAMSDCDADPQILSWARRYTRDPQRFEAHVREIMPRLTYVEQVAAKHDVAGEFVLLPWVESHFQPVSGHGRHRAAGMWQIVPSTARAIGLKVGHDYDGRYDVPAATESVMALLSRYHGDLHDWRLVDYAYNRGEFAVRRLVQQHGAPADEPVIPKLPVSRTTREHLTKLLAIACVVREPSRFHVSLPLLPAGDHLETVEVKHPMPLSKAAARADMPLRKLKHLNSAYRNGHIAVASTPAHLLLPRHRAAQWRDAARQAEDGNLTASVMPQPITLPSLSSPDNGPTSQSEVEQSPPLDSSASSTPTRHHTVRPGESLWSIARHYSISVAKLERWNHLHKHKIKPGQVLKVSAPG</sequence>
<feature type="domain" description="LysM" evidence="2">
    <location>
        <begin position="371"/>
        <end position="414"/>
    </location>
</feature>
<dbReference type="Gene3D" id="1.10.530.10">
    <property type="match status" value="1"/>
</dbReference>
<evidence type="ECO:0000256" key="1">
    <source>
        <dbReference type="SAM" id="MobiDB-lite"/>
    </source>
</evidence>
<dbReference type="Pfam" id="PF01476">
    <property type="entry name" value="LysM"/>
    <property type="match status" value="1"/>
</dbReference>
<evidence type="ECO:0000313" key="4">
    <source>
        <dbReference type="Proteomes" id="UP000198725"/>
    </source>
</evidence>
<protein>
    <submittedName>
        <fullName evidence="3">Membrane-bound lytic murein transglycosylase D</fullName>
    </submittedName>
</protein>
<dbReference type="SMART" id="SM00257">
    <property type="entry name" value="LysM"/>
    <property type="match status" value="1"/>
</dbReference>
<dbReference type="Proteomes" id="UP000198725">
    <property type="component" value="Unassembled WGS sequence"/>
</dbReference>
<dbReference type="Gene3D" id="3.10.350.10">
    <property type="entry name" value="LysM domain"/>
    <property type="match status" value="1"/>
</dbReference>
<dbReference type="AlphaFoldDB" id="A0A1I4F2J7"/>
<dbReference type="EMBL" id="FOSR01000015">
    <property type="protein sequence ID" value="SFL12205.1"/>
    <property type="molecule type" value="Genomic_DNA"/>
</dbReference>
<evidence type="ECO:0000313" key="3">
    <source>
        <dbReference type="EMBL" id="SFL12205.1"/>
    </source>
</evidence>
<dbReference type="CDD" id="cd00118">
    <property type="entry name" value="LysM"/>
    <property type="match status" value="1"/>
</dbReference>